<gene>
    <name evidence="1" type="ORF">A3SI_05332</name>
</gene>
<accession>I5C7R9</accession>
<dbReference type="EMBL" id="AJYA01000011">
    <property type="protein sequence ID" value="EIM77871.1"/>
    <property type="molecule type" value="Genomic_DNA"/>
</dbReference>
<dbReference type="AlphaFoldDB" id="I5C7R9"/>
<evidence type="ECO:0000313" key="2">
    <source>
        <dbReference type="Proteomes" id="UP000005551"/>
    </source>
</evidence>
<dbReference type="STRING" id="1189621.A3SI_05332"/>
<proteinExistence type="predicted"/>
<sequence length="85" mass="9596">MRELSFYQSWPQAIIITSKQLEVYVLSEKAVSFLRPILQEEPKKSSVALAQLLQTLAGEIEAHSGEGTLYTIRHKRKIAPSLISK</sequence>
<protein>
    <submittedName>
        <fullName evidence="1">Uncharacterized protein</fullName>
    </submittedName>
</protein>
<dbReference type="Proteomes" id="UP000005551">
    <property type="component" value="Unassembled WGS sequence"/>
</dbReference>
<reference evidence="1 2" key="1">
    <citation type="submission" date="2012-05" db="EMBL/GenBank/DDBJ databases">
        <title>Genome sequence of Nitritalea halalkaliphila LW7.</title>
        <authorList>
            <person name="Jangir P.K."/>
            <person name="Singh A."/>
            <person name="Shivaji S."/>
            <person name="Sharma R."/>
        </authorList>
    </citation>
    <scope>NUCLEOTIDE SEQUENCE [LARGE SCALE GENOMIC DNA]</scope>
    <source>
        <strain evidence="1 2">LW7</strain>
    </source>
</reference>
<evidence type="ECO:0000313" key="1">
    <source>
        <dbReference type="EMBL" id="EIM77871.1"/>
    </source>
</evidence>
<keyword evidence="2" id="KW-1185">Reference proteome</keyword>
<organism evidence="1 2">
    <name type="scientific">Nitritalea halalkaliphila LW7</name>
    <dbReference type="NCBI Taxonomy" id="1189621"/>
    <lineage>
        <taxon>Bacteria</taxon>
        <taxon>Pseudomonadati</taxon>
        <taxon>Bacteroidota</taxon>
        <taxon>Cytophagia</taxon>
        <taxon>Cytophagales</taxon>
        <taxon>Cyclobacteriaceae</taxon>
        <taxon>Nitritalea</taxon>
    </lineage>
</organism>
<name>I5C7R9_9BACT</name>
<comment type="caution">
    <text evidence="1">The sequence shown here is derived from an EMBL/GenBank/DDBJ whole genome shotgun (WGS) entry which is preliminary data.</text>
</comment>
<dbReference type="RefSeq" id="WP_009053829.1">
    <property type="nucleotide sequence ID" value="NZ_AJYA01000011.1"/>
</dbReference>